<organism evidence="1 2">
    <name type="scientific">Dioscorea alata</name>
    <name type="common">Purple yam</name>
    <dbReference type="NCBI Taxonomy" id="55571"/>
    <lineage>
        <taxon>Eukaryota</taxon>
        <taxon>Viridiplantae</taxon>
        <taxon>Streptophyta</taxon>
        <taxon>Embryophyta</taxon>
        <taxon>Tracheophyta</taxon>
        <taxon>Spermatophyta</taxon>
        <taxon>Magnoliopsida</taxon>
        <taxon>Liliopsida</taxon>
        <taxon>Dioscoreales</taxon>
        <taxon>Dioscoreaceae</taxon>
        <taxon>Dioscorea</taxon>
    </lineage>
</organism>
<accession>A0ACB7UKI6</accession>
<protein>
    <submittedName>
        <fullName evidence="1">Protein DA1-like protein</fullName>
    </submittedName>
</protein>
<evidence type="ECO:0000313" key="2">
    <source>
        <dbReference type="Proteomes" id="UP000827976"/>
    </source>
</evidence>
<dbReference type="EMBL" id="CM037025">
    <property type="protein sequence ID" value="KAH7660940.1"/>
    <property type="molecule type" value="Genomic_DNA"/>
</dbReference>
<comment type="caution">
    <text evidence="1">The sequence shown here is derived from an EMBL/GenBank/DDBJ whole genome shotgun (WGS) entry which is preliminary data.</text>
</comment>
<reference evidence="2" key="1">
    <citation type="journal article" date="2022" name="Nat. Commun.">
        <title>Chromosome evolution and the genetic basis of agronomically important traits in greater yam.</title>
        <authorList>
            <person name="Bredeson J.V."/>
            <person name="Lyons J.B."/>
            <person name="Oniyinde I.O."/>
            <person name="Okereke N.R."/>
            <person name="Kolade O."/>
            <person name="Nnabue I."/>
            <person name="Nwadili C.O."/>
            <person name="Hribova E."/>
            <person name="Parker M."/>
            <person name="Nwogha J."/>
            <person name="Shu S."/>
            <person name="Carlson J."/>
            <person name="Kariba R."/>
            <person name="Muthemba S."/>
            <person name="Knop K."/>
            <person name="Barton G.J."/>
            <person name="Sherwood A.V."/>
            <person name="Lopez-Montes A."/>
            <person name="Asiedu R."/>
            <person name="Jamnadass R."/>
            <person name="Muchugi A."/>
            <person name="Goodstein D."/>
            <person name="Egesi C.N."/>
            <person name="Featherston J."/>
            <person name="Asfaw A."/>
            <person name="Simpson G.G."/>
            <person name="Dolezel J."/>
            <person name="Hendre P.S."/>
            <person name="Van Deynze A."/>
            <person name="Kumar P.L."/>
            <person name="Obidiegwu J.E."/>
            <person name="Bhattacharjee R."/>
            <person name="Rokhsar D.S."/>
        </authorList>
    </citation>
    <scope>NUCLEOTIDE SEQUENCE [LARGE SCALE GENOMIC DNA]</scope>
    <source>
        <strain evidence="2">cv. TDa95/00328</strain>
    </source>
</reference>
<gene>
    <name evidence="1" type="ORF">IHE45_15G028800</name>
</gene>
<proteinExistence type="predicted"/>
<sequence>MGWLKKIFKGSTHGTCEGQYRGKYEVDVVWNEPSKASEGPSKYKDEDEDEDLDHAIAVSLSEEERKGKAIDKKPQLEEDEQLARALHESLNPNYRFNGIGQIYRPSASFLSTFRCAGCHREITDGCFLSCMGTIWHPECFRCYGCNNPISNNEFSVHGNRPYHTSCYRELRQPKCDVCKLFIPSNLFGLIEYKAHPFWQQKYCPSHDYDHTPRCCSCERMEPRDMKYITLDDGRKLCLECLDSAIMDTNECQPLFQFIKEFYEGLNMKIEQQIPLLLVERQALNEAMESERNGTHHLPETRGLCLAEEQIVSVISRRPTIGPGNMITNILTRPYRLVRLCEVTAILILYGLPRLLTGTILAHEMMHAWMRLQGFRGVNHAVEEGICQVLAHMWLEAEIAAGSSSNSASSSSSSFSRPTRKGIRSQFEKKFALFIKYQMESDTSQVYGDGFRAGLRAVQTYGLRQTLNHIRQTGIFP</sequence>
<keyword evidence="2" id="KW-1185">Reference proteome</keyword>
<evidence type="ECO:0000313" key="1">
    <source>
        <dbReference type="EMBL" id="KAH7660940.1"/>
    </source>
</evidence>
<dbReference type="Proteomes" id="UP000827976">
    <property type="component" value="Chromosome 15"/>
</dbReference>
<name>A0ACB7UKI6_DIOAL</name>